<keyword evidence="2" id="KW-1133">Transmembrane helix</keyword>
<evidence type="ECO:0000313" key="4">
    <source>
        <dbReference type="Proteomes" id="UP001366085"/>
    </source>
</evidence>
<reference evidence="3 4" key="1">
    <citation type="submission" date="2024-02" db="EMBL/GenBank/DDBJ databases">
        <authorList>
            <person name="Saticioglu I.B."/>
        </authorList>
    </citation>
    <scope>NUCLEOTIDE SEQUENCE [LARGE SCALE GENOMIC DNA]</scope>
    <source>
        <strain evidence="3 4">Mu-43</strain>
    </source>
</reference>
<gene>
    <name evidence="3" type="ORF">WDU93_11580</name>
</gene>
<dbReference type="EMBL" id="JBBDGN010000011">
    <property type="protein sequence ID" value="MEJ1092325.1"/>
    <property type="molecule type" value="Genomic_DNA"/>
</dbReference>
<keyword evidence="2" id="KW-0472">Membrane</keyword>
<dbReference type="InterPro" id="IPR016566">
    <property type="entry name" value="UCP010219"/>
</dbReference>
<feature type="transmembrane region" description="Helical" evidence="2">
    <location>
        <begin position="106"/>
        <end position="125"/>
    </location>
</feature>
<keyword evidence="4" id="KW-1185">Reference proteome</keyword>
<feature type="compositionally biased region" description="Basic and acidic residues" evidence="1">
    <location>
        <begin position="1"/>
        <end position="20"/>
    </location>
</feature>
<dbReference type="Proteomes" id="UP001366085">
    <property type="component" value="Unassembled WGS sequence"/>
</dbReference>
<dbReference type="RefSeq" id="WP_337320755.1">
    <property type="nucleotide sequence ID" value="NZ_JBBDGN010000011.1"/>
</dbReference>
<dbReference type="Pfam" id="PF11361">
    <property type="entry name" value="DUF3159"/>
    <property type="match status" value="1"/>
</dbReference>
<organism evidence="3 4">
    <name type="scientific">Microbacterium istanbulense</name>
    <dbReference type="NCBI Taxonomy" id="3122049"/>
    <lineage>
        <taxon>Bacteria</taxon>
        <taxon>Bacillati</taxon>
        <taxon>Actinomycetota</taxon>
        <taxon>Actinomycetes</taxon>
        <taxon>Micrococcales</taxon>
        <taxon>Microbacteriaceae</taxon>
        <taxon>Microbacterium</taxon>
    </lineage>
</organism>
<feature type="transmembrane region" description="Helical" evidence="2">
    <location>
        <begin position="185"/>
        <end position="204"/>
    </location>
</feature>
<evidence type="ECO:0000256" key="2">
    <source>
        <dbReference type="SAM" id="Phobius"/>
    </source>
</evidence>
<comment type="caution">
    <text evidence="3">The sequence shown here is derived from an EMBL/GenBank/DDBJ whole genome shotgun (WGS) entry which is preliminary data.</text>
</comment>
<dbReference type="PIRSF" id="PIRSF010219">
    <property type="entry name" value="UCP010219"/>
    <property type="match status" value="1"/>
</dbReference>
<feature type="region of interest" description="Disordered" evidence="1">
    <location>
        <begin position="1"/>
        <end position="22"/>
    </location>
</feature>
<keyword evidence="2" id="KW-0812">Transmembrane</keyword>
<accession>A0ABU8LMX3</accession>
<proteinExistence type="predicted"/>
<feature type="transmembrane region" description="Helical" evidence="2">
    <location>
        <begin position="216"/>
        <end position="234"/>
    </location>
</feature>
<protein>
    <submittedName>
        <fullName evidence="3">DUF3159 domain-containing protein</fullName>
    </submittedName>
</protein>
<feature type="transmembrane region" description="Helical" evidence="2">
    <location>
        <begin position="145"/>
        <end position="164"/>
    </location>
</feature>
<name>A0ABU8LMX3_9MICO</name>
<feature type="transmembrane region" description="Helical" evidence="2">
    <location>
        <begin position="67"/>
        <end position="94"/>
    </location>
</feature>
<evidence type="ECO:0000256" key="1">
    <source>
        <dbReference type="SAM" id="MobiDB-lite"/>
    </source>
</evidence>
<sequence>MTDAEREPEKPAPADADQRSASEILGDAVGSAARRAGIDPESEASTGHVVWRVIGGWRGIAESVLPLLAFIVTYTATSNLVLALSISVGAAAVFTVIRLLGRSTPIAALSGLFAAVIAAGLPLFTGNAADQFVVGFITNIAYGSAFLLSVLVRWPLIGVVVGFLKNEGVTWRTDRRKMRVFSALTIVWALLFLARLGAQLPFYFAGDVATLGTVKIVMGIPLFAAVLALTFFAVTRLYARASESDGSAEA</sequence>
<evidence type="ECO:0000313" key="3">
    <source>
        <dbReference type="EMBL" id="MEJ1092325.1"/>
    </source>
</evidence>